<accession>A0A1E3QTC1</accession>
<proteinExistence type="predicted"/>
<dbReference type="EMBL" id="KV454428">
    <property type="protein sequence ID" value="ODQ80898.1"/>
    <property type="molecule type" value="Genomic_DNA"/>
</dbReference>
<dbReference type="RefSeq" id="XP_018986226.1">
    <property type="nucleotide sequence ID" value="XM_019128180.1"/>
</dbReference>
<evidence type="ECO:0000313" key="2">
    <source>
        <dbReference type="Proteomes" id="UP000094336"/>
    </source>
</evidence>
<protein>
    <submittedName>
        <fullName evidence="1">Uncharacterized protein</fullName>
    </submittedName>
</protein>
<dbReference type="Proteomes" id="UP000094336">
    <property type="component" value="Unassembled WGS sequence"/>
</dbReference>
<gene>
    <name evidence="1" type="ORF">BABINDRAFT_160346</name>
</gene>
<evidence type="ECO:0000313" key="1">
    <source>
        <dbReference type="EMBL" id="ODQ80898.1"/>
    </source>
</evidence>
<name>A0A1E3QTC1_9ASCO</name>
<sequence>MSNAVMYYDAFSCVHVEAGTCAPRISTSEVVGQDKTVSPFKLKISDIDGVDIKVHSL</sequence>
<keyword evidence="2" id="KW-1185">Reference proteome</keyword>
<dbReference type="AlphaFoldDB" id="A0A1E3QTC1"/>
<reference evidence="2" key="1">
    <citation type="submission" date="2016-05" db="EMBL/GenBank/DDBJ databases">
        <title>Comparative genomics of biotechnologically important yeasts.</title>
        <authorList>
            <consortium name="DOE Joint Genome Institute"/>
            <person name="Riley R."/>
            <person name="Haridas S."/>
            <person name="Wolfe K.H."/>
            <person name="Lopes M.R."/>
            <person name="Hittinger C.T."/>
            <person name="Goker M."/>
            <person name="Salamov A."/>
            <person name="Wisecaver J."/>
            <person name="Long T.M."/>
            <person name="Aerts A.L."/>
            <person name="Barry K."/>
            <person name="Choi C."/>
            <person name="Clum A."/>
            <person name="Coughlan A.Y."/>
            <person name="Deshpande S."/>
            <person name="Douglass A.P."/>
            <person name="Hanson S.J."/>
            <person name="Klenk H.-P."/>
            <person name="Labutti K."/>
            <person name="Lapidus A."/>
            <person name="Lindquist E."/>
            <person name="Lipzen A."/>
            <person name="Meier-Kolthoff J.P."/>
            <person name="Ohm R.A."/>
            <person name="Otillar R.P."/>
            <person name="Pangilinan J."/>
            <person name="Peng Y."/>
            <person name="Rokas A."/>
            <person name="Rosa C.A."/>
            <person name="Scheuner C."/>
            <person name="Sibirny A.A."/>
            <person name="Slot J.C."/>
            <person name="Stielow J.B."/>
            <person name="Sun H."/>
            <person name="Kurtzman C.P."/>
            <person name="Blackwell M."/>
            <person name="Grigoriev I.V."/>
            <person name="Jeffries T.W."/>
        </authorList>
    </citation>
    <scope>NUCLEOTIDE SEQUENCE [LARGE SCALE GENOMIC DNA]</scope>
    <source>
        <strain evidence="2">NRRL Y-12698</strain>
    </source>
</reference>
<organism evidence="1 2">
    <name type="scientific">Babjeviella inositovora NRRL Y-12698</name>
    <dbReference type="NCBI Taxonomy" id="984486"/>
    <lineage>
        <taxon>Eukaryota</taxon>
        <taxon>Fungi</taxon>
        <taxon>Dikarya</taxon>
        <taxon>Ascomycota</taxon>
        <taxon>Saccharomycotina</taxon>
        <taxon>Pichiomycetes</taxon>
        <taxon>Serinales incertae sedis</taxon>
        <taxon>Babjeviella</taxon>
    </lineage>
</organism>
<dbReference type="GeneID" id="30146033"/>